<reference evidence="4" key="1">
    <citation type="submission" date="2023-01" db="EMBL/GenBank/DDBJ databases">
        <title>The diversity of Class Acidimicrobiia in South China Sea sediment environments and the proposal of Iamia marina sp. nov., a novel species of the genus Iamia.</title>
        <authorList>
            <person name="He Y."/>
            <person name="Tian X."/>
        </authorList>
    </citation>
    <scope>NUCLEOTIDE SEQUENCE</scope>
    <source>
        <strain evidence="4">DSM 19957</strain>
    </source>
</reference>
<evidence type="ECO:0000313" key="5">
    <source>
        <dbReference type="Proteomes" id="UP001216390"/>
    </source>
</evidence>
<dbReference type="InterPro" id="IPR012349">
    <property type="entry name" value="Split_barrel_FMN-bd"/>
</dbReference>
<dbReference type="RefSeq" id="WP_272738231.1">
    <property type="nucleotide sequence ID" value="NZ_CP116942.1"/>
</dbReference>
<dbReference type="PANTHER" id="PTHR35176">
    <property type="entry name" value="HEME OXYGENASE HI_0854-RELATED"/>
    <property type="match status" value="1"/>
</dbReference>
<dbReference type="GO" id="GO:0016627">
    <property type="term" value="F:oxidoreductase activity, acting on the CH-CH group of donors"/>
    <property type="evidence" value="ECO:0007669"/>
    <property type="project" value="TreeGrafter"/>
</dbReference>
<dbReference type="Pfam" id="PF01243">
    <property type="entry name" value="PNPOx_N"/>
    <property type="match status" value="1"/>
</dbReference>
<dbReference type="GO" id="GO:0005829">
    <property type="term" value="C:cytosol"/>
    <property type="evidence" value="ECO:0007669"/>
    <property type="project" value="TreeGrafter"/>
</dbReference>
<dbReference type="SUPFAM" id="SSF50475">
    <property type="entry name" value="FMN-binding split barrel"/>
    <property type="match status" value="1"/>
</dbReference>
<sequence length="168" mass="18197">MAAPETELDPRYGEPGAGPTSWADARRTLADAELSWLTTLRPDGRPHTTPLITVLDDDAVVFTTGPEEQKGRNLAVDARCSLTTGTNMWAEGLDVVVEGTAERVTGEEHLRTLAAAYLAKYGDPWRFEVDDGAFTSGGHVAHVFRVAPTTAYAFAKAPHSHTRFRFAG</sequence>
<gene>
    <name evidence="4" type="ORF">PO878_08240</name>
</gene>
<evidence type="ECO:0000256" key="1">
    <source>
        <dbReference type="ARBA" id="ARBA00023002"/>
    </source>
</evidence>
<evidence type="ECO:0000256" key="2">
    <source>
        <dbReference type="SAM" id="MobiDB-lite"/>
    </source>
</evidence>
<accession>A0AAE9Y8I7</accession>
<dbReference type="EMBL" id="CP116942">
    <property type="protein sequence ID" value="WCO68715.1"/>
    <property type="molecule type" value="Genomic_DNA"/>
</dbReference>
<organism evidence="4 5">
    <name type="scientific">Iamia majanohamensis</name>
    <dbReference type="NCBI Taxonomy" id="467976"/>
    <lineage>
        <taxon>Bacteria</taxon>
        <taxon>Bacillati</taxon>
        <taxon>Actinomycetota</taxon>
        <taxon>Acidimicrobiia</taxon>
        <taxon>Acidimicrobiales</taxon>
        <taxon>Iamiaceae</taxon>
        <taxon>Iamia</taxon>
    </lineage>
</organism>
<dbReference type="AlphaFoldDB" id="A0AAE9Y8I7"/>
<keyword evidence="5" id="KW-1185">Reference proteome</keyword>
<dbReference type="PANTHER" id="PTHR35176:SF4">
    <property type="entry name" value="PYRIDOXAMINE 5'-PHOSPHATE OXIDASE-RELATED FMN-BINDING"/>
    <property type="match status" value="1"/>
</dbReference>
<dbReference type="KEGG" id="ima:PO878_08240"/>
<feature type="region of interest" description="Disordered" evidence="2">
    <location>
        <begin position="1"/>
        <end position="21"/>
    </location>
</feature>
<evidence type="ECO:0000313" key="4">
    <source>
        <dbReference type="EMBL" id="WCO68715.1"/>
    </source>
</evidence>
<feature type="domain" description="Pyridoxamine 5'-phosphate oxidase N-terminal" evidence="3">
    <location>
        <begin position="25"/>
        <end position="135"/>
    </location>
</feature>
<name>A0AAE9Y8I7_9ACTN</name>
<dbReference type="GO" id="GO:0070967">
    <property type="term" value="F:coenzyme F420 binding"/>
    <property type="evidence" value="ECO:0007669"/>
    <property type="project" value="TreeGrafter"/>
</dbReference>
<evidence type="ECO:0000259" key="3">
    <source>
        <dbReference type="Pfam" id="PF01243"/>
    </source>
</evidence>
<dbReference type="InterPro" id="IPR052019">
    <property type="entry name" value="F420H2_bilvrd_red/Heme_oxyg"/>
</dbReference>
<keyword evidence="1" id="KW-0560">Oxidoreductase</keyword>
<proteinExistence type="predicted"/>
<protein>
    <submittedName>
        <fullName evidence="4">Pyridoxamine 5'-phosphate oxidase family protein</fullName>
    </submittedName>
</protein>
<dbReference type="InterPro" id="IPR011576">
    <property type="entry name" value="Pyridox_Oxase_N"/>
</dbReference>
<dbReference type="Proteomes" id="UP001216390">
    <property type="component" value="Chromosome"/>
</dbReference>
<dbReference type="Gene3D" id="2.30.110.10">
    <property type="entry name" value="Electron Transport, Fmn-binding Protein, Chain A"/>
    <property type="match status" value="1"/>
</dbReference>